<keyword evidence="7" id="KW-1185">Reference proteome</keyword>
<feature type="domain" description="Fibronectin type-III" evidence="5">
    <location>
        <begin position="119"/>
        <end position="209"/>
    </location>
</feature>
<keyword evidence="2" id="KW-0326">Glycosidase</keyword>
<dbReference type="Pfam" id="PF00041">
    <property type="entry name" value="fn3"/>
    <property type="match status" value="1"/>
</dbReference>
<dbReference type="InterPro" id="IPR036691">
    <property type="entry name" value="Endo/exonu/phosph_ase_sf"/>
</dbReference>
<reference evidence="6 7" key="1">
    <citation type="submission" date="2022-08" db="EMBL/GenBank/DDBJ databases">
        <title>novel species in genus Aeromicrobium.</title>
        <authorList>
            <person name="Ye L."/>
        </authorList>
    </citation>
    <scope>NUCLEOTIDE SEQUENCE [LARGE SCALE GENOMIC DNA]</scope>
    <source>
        <strain evidence="7">zg-Y1379</strain>
    </source>
</reference>
<feature type="region of interest" description="Disordered" evidence="4">
    <location>
        <begin position="469"/>
        <end position="489"/>
    </location>
</feature>
<dbReference type="PROSITE" id="PS50853">
    <property type="entry name" value="FN3"/>
    <property type="match status" value="2"/>
</dbReference>
<dbReference type="Pfam" id="PF03372">
    <property type="entry name" value="Exo_endo_phos"/>
    <property type="match status" value="1"/>
</dbReference>
<dbReference type="PANTHER" id="PTHR46708">
    <property type="entry name" value="TENASCIN"/>
    <property type="match status" value="1"/>
</dbReference>
<dbReference type="Gene3D" id="3.60.10.10">
    <property type="entry name" value="Endonuclease/exonuclease/phosphatase"/>
    <property type="match status" value="1"/>
</dbReference>
<sequence length="489" mass="51978">MLVSVLLLGALGGGLAMTYAEQDRLEAPTAVSAKPLSPNSVQIGWAGSENVDSYVVTVGQDRALTTAVSTEVPATGTQVTLTDVTPTTPGTDRFFRVDAVRDGEVRSSRTGRFALVPGPVRGVKVTAASAGGFRAEWKPVDNARQFDITIARNKSLTKAASTVRTVGGATELVSKGLQPATKYWFGVRGVNGDQIGEPSKPVAFRTGVRESSFRVATWNVCSEKCSGYAGRARTMAQFLNANEVDIFGLQEAGGVRVGAVTNSIFSGGSQGFVRADGGAKARYIFYRPELFEQLSGGSFDIGDGRDTTWAKFRVRTTDRVFYFVDVHLDNGKDKAANARRARETDRMLAQMALINDTDKPMIYAGDFNSGTHRPEDAPGVKMRAAGLANARLLTKDVTNARINSGHTFSTSVLASGALIDHVWVTPDFEVDSWSQLVRITNGRYTTPVVSDHNAISAVVALDARSVSLGAPTPTQPLPATGTAPAAPAP</sequence>
<dbReference type="SMART" id="SM00060">
    <property type="entry name" value="FN3"/>
    <property type="match status" value="2"/>
</dbReference>
<evidence type="ECO:0000256" key="3">
    <source>
        <dbReference type="ARBA" id="ARBA00023326"/>
    </source>
</evidence>
<dbReference type="InterPro" id="IPR050991">
    <property type="entry name" value="ECM_Regulatory_Proteins"/>
</dbReference>
<dbReference type="Gene3D" id="2.60.40.10">
    <property type="entry name" value="Immunoglobulins"/>
    <property type="match status" value="2"/>
</dbReference>
<dbReference type="RefSeq" id="WP_232398010.1">
    <property type="nucleotide sequence ID" value="NZ_CP102173.1"/>
</dbReference>
<dbReference type="InterPro" id="IPR013783">
    <property type="entry name" value="Ig-like_fold"/>
</dbReference>
<dbReference type="InterPro" id="IPR036116">
    <property type="entry name" value="FN3_sf"/>
</dbReference>
<evidence type="ECO:0000256" key="2">
    <source>
        <dbReference type="ARBA" id="ARBA00023295"/>
    </source>
</evidence>
<accession>A0ABY5MED2</accession>
<keyword evidence="3" id="KW-0624">Polysaccharide degradation</keyword>
<dbReference type="Proteomes" id="UP001316184">
    <property type="component" value="Chromosome"/>
</dbReference>
<dbReference type="SUPFAM" id="SSF49265">
    <property type="entry name" value="Fibronectin type III"/>
    <property type="match status" value="1"/>
</dbReference>
<keyword evidence="2" id="KW-0378">Hydrolase</keyword>
<dbReference type="CDD" id="cd00063">
    <property type="entry name" value="FN3"/>
    <property type="match status" value="2"/>
</dbReference>
<keyword evidence="3" id="KW-0119">Carbohydrate metabolism</keyword>
<evidence type="ECO:0000313" key="6">
    <source>
        <dbReference type="EMBL" id="UUP14186.1"/>
    </source>
</evidence>
<proteinExistence type="predicted"/>
<organism evidence="6 7">
    <name type="scientific">Aeromicrobium wangtongii</name>
    <dbReference type="NCBI Taxonomy" id="2969247"/>
    <lineage>
        <taxon>Bacteria</taxon>
        <taxon>Bacillati</taxon>
        <taxon>Actinomycetota</taxon>
        <taxon>Actinomycetes</taxon>
        <taxon>Propionibacteriales</taxon>
        <taxon>Nocardioidaceae</taxon>
        <taxon>Aeromicrobium</taxon>
    </lineage>
</organism>
<evidence type="ECO:0000256" key="1">
    <source>
        <dbReference type="ARBA" id="ARBA00022737"/>
    </source>
</evidence>
<dbReference type="EMBL" id="CP102173">
    <property type="protein sequence ID" value="UUP14186.1"/>
    <property type="molecule type" value="Genomic_DNA"/>
</dbReference>
<evidence type="ECO:0000256" key="4">
    <source>
        <dbReference type="SAM" id="MobiDB-lite"/>
    </source>
</evidence>
<protein>
    <submittedName>
        <fullName evidence="6">Fibronectin type III domain-containing protein</fullName>
    </submittedName>
</protein>
<dbReference type="InterPro" id="IPR005135">
    <property type="entry name" value="Endo/exonuclease/phosphatase"/>
</dbReference>
<evidence type="ECO:0000259" key="5">
    <source>
        <dbReference type="PROSITE" id="PS50853"/>
    </source>
</evidence>
<dbReference type="InterPro" id="IPR003961">
    <property type="entry name" value="FN3_dom"/>
</dbReference>
<keyword evidence="1" id="KW-0677">Repeat</keyword>
<name>A0ABY5MED2_9ACTN</name>
<evidence type="ECO:0000313" key="7">
    <source>
        <dbReference type="Proteomes" id="UP001316184"/>
    </source>
</evidence>
<gene>
    <name evidence="6" type="ORF">NQV15_02410</name>
</gene>
<dbReference type="PANTHER" id="PTHR46708:SF2">
    <property type="entry name" value="FIBRONECTIN TYPE-III DOMAIN-CONTAINING PROTEIN"/>
    <property type="match status" value="1"/>
</dbReference>
<dbReference type="SUPFAM" id="SSF56219">
    <property type="entry name" value="DNase I-like"/>
    <property type="match status" value="1"/>
</dbReference>
<feature type="domain" description="Fibronectin type-III" evidence="5">
    <location>
        <begin position="27"/>
        <end position="118"/>
    </location>
</feature>